<comment type="caution">
    <text evidence="3">The sequence shown here is derived from an EMBL/GenBank/DDBJ whole genome shotgun (WGS) entry which is preliminary data.</text>
</comment>
<evidence type="ECO:0000313" key="4">
    <source>
        <dbReference type="Proteomes" id="UP000249363"/>
    </source>
</evidence>
<evidence type="ECO:0000313" key="3">
    <source>
        <dbReference type="EMBL" id="RAO66905.1"/>
    </source>
</evidence>
<evidence type="ECO:0000259" key="2">
    <source>
        <dbReference type="Pfam" id="PF20684"/>
    </source>
</evidence>
<dbReference type="PANTHER" id="PTHR38794">
    <property type="entry name" value="INTEGRAL MEMBRANE PROTEIN"/>
    <property type="match status" value="1"/>
</dbReference>
<proteinExistence type="predicted"/>
<reference evidence="3 4" key="1">
    <citation type="journal article" date="2017" name="Biotechnol. Biofuels">
        <title>Differential beta-glucosidase expression as a function of carbon source availability in Talaromyces amestolkiae: a genomic and proteomic approach.</title>
        <authorList>
            <person name="de Eugenio L.I."/>
            <person name="Mendez-Liter J.A."/>
            <person name="Nieto-Dominguez M."/>
            <person name="Alonso L."/>
            <person name="Gil-Munoz J."/>
            <person name="Barriuso J."/>
            <person name="Prieto A."/>
            <person name="Martinez M.J."/>
        </authorList>
    </citation>
    <scope>NUCLEOTIDE SEQUENCE [LARGE SCALE GENOMIC DNA]</scope>
    <source>
        <strain evidence="3 4">CIB</strain>
    </source>
</reference>
<feature type="transmembrane region" description="Helical" evidence="1">
    <location>
        <begin position="242"/>
        <end position="264"/>
    </location>
</feature>
<dbReference type="RefSeq" id="XP_040731421.1">
    <property type="nucleotide sequence ID" value="XM_040875115.1"/>
</dbReference>
<dbReference type="OrthoDB" id="3918601at2759"/>
<sequence length="334" mass="36594">MATAGVQITATNKSPLILIVTWLLLVLAAFAYIMRSIVKISRQAMSFGVDDYLLTGALVFCAAQSLATILRAADGFGKPFDTLSAEKVNKITEAAMAANVLYVVSLALSKLSLLRLLVKISPNLRHHQVMNGISLFVILFTFISIFVVSFSCSVPKTWDYASGRCINRTVWWIVFDAYNIITEAALIFMPLYIIGLVQWPISRKVVVSTPFVLRICTVAACITDMVLWHSVSTATDPYFTEWTVSVTTQVIQCSCLVCTCVLYLRNFLSSIETGFGLDGDLSASIPLKDRTTTQGYNISSERLTGSAGLPGQIEVTTTYEVHTETVYGAESGEE</sequence>
<dbReference type="InterPro" id="IPR049326">
    <property type="entry name" value="Rhodopsin_dom_fungi"/>
</dbReference>
<feature type="domain" description="Rhodopsin" evidence="2">
    <location>
        <begin position="35"/>
        <end position="269"/>
    </location>
</feature>
<keyword evidence="4" id="KW-1185">Reference proteome</keyword>
<feature type="transmembrane region" description="Helical" evidence="1">
    <location>
        <begin position="211"/>
        <end position="230"/>
    </location>
</feature>
<keyword evidence="1" id="KW-1133">Transmembrane helix</keyword>
<feature type="transmembrane region" description="Helical" evidence="1">
    <location>
        <begin position="53"/>
        <end position="74"/>
    </location>
</feature>
<accession>A0A364KTM1</accession>
<feature type="transmembrane region" description="Helical" evidence="1">
    <location>
        <begin position="94"/>
        <end position="117"/>
    </location>
</feature>
<keyword evidence="1" id="KW-0472">Membrane</keyword>
<gene>
    <name evidence="3" type="ORF">BHQ10_002917</name>
</gene>
<feature type="transmembrane region" description="Helical" evidence="1">
    <location>
        <begin position="16"/>
        <end position="33"/>
    </location>
</feature>
<dbReference type="Proteomes" id="UP000249363">
    <property type="component" value="Unassembled WGS sequence"/>
</dbReference>
<organism evidence="3 4">
    <name type="scientific">Talaromyces amestolkiae</name>
    <dbReference type="NCBI Taxonomy" id="1196081"/>
    <lineage>
        <taxon>Eukaryota</taxon>
        <taxon>Fungi</taxon>
        <taxon>Dikarya</taxon>
        <taxon>Ascomycota</taxon>
        <taxon>Pezizomycotina</taxon>
        <taxon>Eurotiomycetes</taxon>
        <taxon>Eurotiomycetidae</taxon>
        <taxon>Eurotiales</taxon>
        <taxon>Trichocomaceae</taxon>
        <taxon>Talaromyces</taxon>
        <taxon>Talaromyces sect. Talaromyces</taxon>
    </lineage>
</organism>
<evidence type="ECO:0000256" key="1">
    <source>
        <dbReference type="SAM" id="Phobius"/>
    </source>
</evidence>
<feature type="transmembrane region" description="Helical" evidence="1">
    <location>
        <begin position="170"/>
        <end position="199"/>
    </location>
</feature>
<name>A0A364KTM1_TALAM</name>
<feature type="transmembrane region" description="Helical" evidence="1">
    <location>
        <begin position="129"/>
        <end position="150"/>
    </location>
</feature>
<dbReference type="PANTHER" id="PTHR38794:SF1">
    <property type="entry name" value="INTEGRAL MEMBRANE PROTEIN"/>
    <property type="match status" value="1"/>
</dbReference>
<protein>
    <recommendedName>
        <fullName evidence="2">Rhodopsin domain-containing protein</fullName>
    </recommendedName>
</protein>
<dbReference type="GeneID" id="63792133"/>
<dbReference type="AlphaFoldDB" id="A0A364KTM1"/>
<dbReference type="Pfam" id="PF20684">
    <property type="entry name" value="Fung_rhodopsin"/>
    <property type="match status" value="1"/>
</dbReference>
<keyword evidence="1" id="KW-0812">Transmembrane</keyword>
<dbReference type="EMBL" id="MIKG01000004">
    <property type="protein sequence ID" value="RAO66905.1"/>
    <property type="molecule type" value="Genomic_DNA"/>
</dbReference>